<dbReference type="InterPro" id="IPR042271">
    <property type="entry name" value="Zinicin_2_N"/>
</dbReference>
<dbReference type="RefSeq" id="WP_398281719.1">
    <property type="nucleotide sequence ID" value="NZ_JBITLV010000004.1"/>
</dbReference>
<evidence type="ECO:0000313" key="2">
    <source>
        <dbReference type="EMBL" id="MFI7588339.1"/>
    </source>
</evidence>
<dbReference type="NCBIfam" id="TIGR03624">
    <property type="entry name" value="putative hydrolase"/>
    <property type="match status" value="1"/>
</dbReference>
<keyword evidence="3" id="KW-1185">Reference proteome</keyword>
<feature type="region of interest" description="Disordered" evidence="1">
    <location>
        <begin position="497"/>
        <end position="522"/>
    </location>
</feature>
<protein>
    <submittedName>
        <fullName evidence="2">Zinc-dependent metalloprotease</fullName>
    </submittedName>
</protein>
<reference evidence="2 3" key="1">
    <citation type="submission" date="2024-10" db="EMBL/GenBank/DDBJ databases">
        <title>The Natural Products Discovery Center: Release of the First 8490 Sequenced Strains for Exploring Actinobacteria Biosynthetic Diversity.</title>
        <authorList>
            <person name="Kalkreuter E."/>
            <person name="Kautsar S.A."/>
            <person name="Yang D."/>
            <person name="Bader C.D."/>
            <person name="Teijaro C.N."/>
            <person name="Fluegel L."/>
            <person name="Davis C.M."/>
            <person name="Simpson J.R."/>
            <person name="Lauterbach L."/>
            <person name="Steele A.D."/>
            <person name="Gui C."/>
            <person name="Meng S."/>
            <person name="Li G."/>
            <person name="Viehrig K."/>
            <person name="Ye F."/>
            <person name="Su P."/>
            <person name="Kiefer A.F."/>
            <person name="Nichols A."/>
            <person name="Cepeda A.J."/>
            <person name="Yan W."/>
            <person name="Fan B."/>
            <person name="Jiang Y."/>
            <person name="Adhikari A."/>
            <person name="Zheng C.-J."/>
            <person name="Schuster L."/>
            <person name="Cowan T.M."/>
            <person name="Smanski M.J."/>
            <person name="Chevrette M.G."/>
            <person name="De Carvalho L.P.S."/>
            <person name="Shen B."/>
        </authorList>
    </citation>
    <scope>NUCLEOTIDE SEQUENCE [LARGE SCALE GENOMIC DNA]</scope>
    <source>
        <strain evidence="2 3">NPDC049639</strain>
    </source>
</reference>
<dbReference type="Proteomes" id="UP001612915">
    <property type="component" value="Unassembled WGS sequence"/>
</dbReference>
<comment type="caution">
    <text evidence="2">The sequence shown here is derived from an EMBL/GenBank/DDBJ whole genome shotgun (WGS) entry which is preliminary data.</text>
</comment>
<dbReference type="Pfam" id="PF10103">
    <property type="entry name" value="Zincin_2"/>
    <property type="match status" value="1"/>
</dbReference>
<keyword evidence="2" id="KW-0482">Metalloprotease</keyword>
<dbReference type="InterPro" id="IPR018766">
    <property type="entry name" value="Zinicin_2"/>
</dbReference>
<evidence type="ECO:0000313" key="3">
    <source>
        <dbReference type="Proteomes" id="UP001612915"/>
    </source>
</evidence>
<sequence length="522" mass="54933">MTDQPGEGDEDREVPGEPERAESGDASAEETPTERPADRPNPPEQQMGIGFGKRLPGGDDTPKDQAGQPTGDPLGGLLDAMLGPGGQLPPEFAENLPPGFENLPGMNDPQMLQQMLSSVQQMLAGGGDGPVNWDVAAQLARQAAAEGGDPSVGEIAHRQVAEALRTADLWLDRVCDLPAASARTEAWSRAEWIENTLPVWKVVVEPVANSVGEAMGKALTAQAPEQLQAVLGDALPMMKRMGGAFFGAQLGQALGALSREVIGGGDIGLPLLPAGRAALLPTNLAAFGEGLGLPEDEVRLYLALREAAHARLVAGVPWLRAHLLAAVEEYARGITIDMSTIESAVREIDPSNVESLQNALASDLFEPERTPQQQAALDRMETALALVEGWTDEVVERAAAGSLPHAVAMGEAMRRRRAAGGPAEHTFASLVGLELRPRRLREAAAVWHELTEARGSSGRDALWSHPDITPDETAFADPVGFATRTDATDDIDDELARMLDGGLGDGPAEGPPEGDTPPPPAG</sequence>
<dbReference type="SUPFAM" id="SSF55486">
    <property type="entry name" value="Metalloproteases ('zincins'), catalytic domain"/>
    <property type="match status" value="1"/>
</dbReference>
<dbReference type="Gene3D" id="1.20.150.30">
    <property type="entry name" value="Zincin-like metallopeptidase, N-terminal domain"/>
    <property type="match status" value="1"/>
</dbReference>
<evidence type="ECO:0000256" key="1">
    <source>
        <dbReference type="SAM" id="MobiDB-lite"/>
    </source>
</evidence>
<proteinExistence type="predicted"/>
<dbReference type="PANTHER" id="PTHR39420:SF2">
    <property type="entry name" value="HYDROLASE"/>
    <property type="match status" value="1"/>
</dbReference>
<keyword evidence="2" id="KW-0378">Hydrolase</keyword>
<feature type="compositionally biased region" description="Acidic residues" evidence="1">
    <location>
        <begin position="1"/>
        <end position="12"/>
    </location>
</feature>
<dbReference type="EMBL" id="JBITLV010000004">
    <property type="protein sequence ID" value="MFI7588339.1"/>
    <property type="molecule type" value="Genomic_DNA"/>
</dbReference>
<accession>A0ABW8APP5</accession>
<gene>
    <name evidence="2" type="ORF">ACIB24_14815</name>
</gene>
<name>A0ABW8APP5_9ACTN</name>
<feature type="region of interest" description="Disordered" evidence="1">
    <location>
        <begin position="1"/>
        <end position="86"/>
    </location>
</feature>
<keyword evidence="2" id="KW-0645">Protease</keyword>
<feature type="compositionally biased region" description="Basic and acidic residues" evidence="1">
    <location>
        <begin position="13"/>
        <end position="23"/>
    </location>
</feature>
<dbReference type="PANTHER" id="PTHR39420">
    <property type="match status" value="1"/>
</dbReference>
<dbReference type="GO" id="GO:0008237">
    <property type="term" value="F:metallopeptidase activity"/>
    <property type="evidence" value="ECO:0007669"/>
    <property type="project" value="UniProtKB-KW"/>
</dbReference>
<organism evidence="2 3">
    <name type="scientific">Spongisporangium articulatum</name>
    <dbReference type="NCBI Taxonomy" id="3362603"/>
    <lineage>
        <taxon>Bacteria</taxon>
        <taxon>Bacillati</taxon>
        <taxon>Actinomycetota</taxon>
        <taxon>Actinomycetes</taxon>
        <taxon>Kineosporiales</taxon>
        <taxon>Kineosporiaceae</taxon>
        <taxon>Spongisporangium</taxon>
    </lineage>
</organism>